<gene>
    <name evidence="2" type="ORF">TDIB3V08_LOCUS11879</name>
</gene>
<dbReference type="AlphaFoldDB" id="A0A7R8VVQ4"/>
<proteinExistence type="predicted"/>
<evidence type="ECO:0000256" key="1">
    <source>
        <dbReference type="SAM" id="SignalP"/>
    </source>
</evidence>
<feature type="chain" id="PRO_5031035523" evidence="1">
    <location>
        <begin position="23"/>
        <end position="312"/>
    </location>
</feature>
<feature type="signal peptide" evidence="1">
    <location>
        <begin position="1"/>
        <end position="22"/>
    </location>
</feature>
<name>A0A7R8VVQ4_TIMDO</name>
<organism evidence="2">
    <name type="scientific">Timema douglasi</name>
    <name type="common">Walking stick</name>
    <dbReference type="NCBI Taxonomy" id="61478"/>
    <lineage>
        <taxon>Eukaryota</taxon>
        <taxon>Metazoa</taxon>
        <taxon>Ecdysozoa</taxon>
        <taxon>Arthropoda</taxon>
        <taxon>Hexapoda</taxon>
        <taxon>Insecta</taxon>
        <taxon>Pterygota</taxon>
        <taxon>Neoptera</taxon>
        <taxon>Polyneoptera</taxon>
        <taxon>Phasmatodea</taxon>
        <taxon>Timematodea</taxon>
        <taxon>Timematoidea</taxon>
        <taxon>Timematidae</taxon>
        <taxon>Timema</taxon>
    </lineage>
</organism>
<sequence>MEMPQLGVSMVLCLTHVELVSACSQIESCSLPTTIERAHTLLEFNCACLKEKERLIRLNHKCPFNFPDRGREFMEHIFPIDCSEYPSAITRPTSQTVDVDVEVNNNSGTIADAVNNYDCVLSGNIWLLICVEKIFQYRQTRFKLNTTESQHNNGSQTDGRNVAWSMIGRDLNGEYCEVTLGSAFSDIKSKPSSLSTQEESKVPARPTVENIHTKLCPSNNVNTCSNKDLMVSPKSQEIKDCDFERLTDDLYTEFGGHLKGSNNENIINKCWEAVSSRSALGKTFKLTGLTLIKRIPKNKLVNLLTLIRGHNI</sequence>
<dbReference type="EMBL" id="OA576484">
    <property type="protein sequence ID" value="CAD7205729.1"/>
    <property type="molecule type" value="Genomic_DNA"/>
</dbReference>
<keyword evidence="1" id="KW-0732">Signal</keyword>
<accession>A0A7R8VVQ4</accession>
<evidence type="ECO:0000313" key="2">
    <source>
        <dbReference type="EMBL" id="CAD7205729.1"/>
    </source>
</evidence>
<protein>
    <submittedName>
        <fullName evidence="2">Uncharacterized protein</fullName>
    </submittedName>
</protein>
<reference evidence="2" key="1">
    <citation type="submission" date="2020-11" db="EMBL/GenBank/DDBJ databases">
        <authorList>
            <person name="Tran Van P."/>
        </authorList>
    </citation>
    <scope>NUCLEOTIDE SEQUENCE</scope>
</reference>